<feature type="compositionally biased region" description="Polar residues" evidence="1">
    <location>
        <begin position="23"/>
        <end position="46"/>
    </location>
</feature>
<evidence type="ECO:0000313" key="3">
    <source>
        <dbReference type="Proteomes" id="UP000278807"/>
    </source>
</evidence>
<dbReference type="Proteomes" id="UP000278807">
    <property type="component" value="Unassembled WGS sequence"/>
</dbReference>
<sequence length="126" mass="13278">MEIDAYDQNALKLETLSGAIQPRSFSTEASTSNGNSTVNGRQSNPRQLQQQLTSASTSTAASFRRPFHAPNISSTAGQSNENATPATARKYSNVEGGSSVNSYGNEGYRKSCVPSTPSADQALTAE</sequence>
<feature type="compositionally biased region" description="Polar residues" evidence="1">
    <location>
        <begin position="71"/>
        <end position="85"/>
    </location>
</feature>
<evidence type="ECO:0000313" key="4">
    <source>
        <dbReference type="WBParaSite" id="HNAJ_0000008301-mRNA-1"/>
    </source>
</evidence>
<evidence type="ECO:0000313" key="2">
    <source>
        <dbReference type="EMBL" id="VDN95943.1"/>
    </source>
</evidence>
<feature type="region of interest" description="Disordered" evidence="1">
    <location>
        <begin position="22"/>
        <end position="126"/>
    </location>
</feature>
<organism evidence="4">
    <name type="scientific">Rodentolepis nana</name>
    <name type="common">Dwarf tapeworm</name>
    <name type="synonym">Hymenolepis nana</name>
    <dbReference type="NCBI Taxonomy" id="102285"/>
    <lineage>
        <taxon>Eukaryota</taxon>
        <taxon>Metazoa</taxon>
        <taxon>Spiralia</taxon>
        <taxon>Lophotrochozoa</taxon>
        <taxon>Platyhelminthes</taxon>
        <taxon>Cestoda</taxon>
        <taxon>Eucestoda</taxon>
        <taxon>Cyclophyllidea</taxon>
        <taxon>Hymenolepididae</taxon>
        <taxon>Rodentolepis</taxon>
    </lineage>
</organism>
<protein>
    <submittedName>
        <fullName evidence="2 4">Uncharacterized protein</fullName>
    </submittedName>
</protein>
<reference evidence="2 3" key="2">
    <citation type="submission" date="2018-11" db="EMBL/GenBank/DDBJ databases">
        <authorList>
            <consortium name="Pathogen Informatics"/>
        </authorList>
    </citation>
    <scope>NUCLEOTIDE SEQUENCE [LARGE SCALE GENOMIC DNA]</scope>
</reference>
<gene>
    <name evidence="2" type="ORF">HNAJ_LOCUS84</name>
</gene>
<evidence type="ECO:0000256" key="1">
    <source>
        <dbReference type="SAM" id="MobiDB-lite"/>
    </source>
</evidence>
<dbReference type="EMBL" id="UZAE01000017">
    <property type="protein sequence ID" value="VDN95943.1"/>
    <property type="molecule type" value="Genomic_DNA"/>
</dbReference>
<name>A0A0R3SZY6_RODNA</name>
<accession>A0A0R3SZY6</accession>
<dbReference type="AlphaFoldDB" id="A0A0R3SZY6"/>
<feature type="compositionally biased region" description="Polar residues" evidence="1">
    <location>
        <begin position="113"/>
        <end position="126"/>
    </location>
</feature>
<feature type="compositionally biased region" description="Low complexity" evidence="1">
    <location>
        <begin position="47"/>
        <end position="62"/>
    </location>
</feature>
<dbReference type="WBParaSite" id="HNAJ_0000008301-mRNA-1">
    <property type="protein sequence ID" value="HNAJ_0000008301-mRNA-1"/>
    <property type="gene ID" value="HNAJ_0000008301"/>
</dbReference>
<feature type="compositionally biased region" description="Polar residues" evidence="1">
    <location>
        <begin position="95"/>
        <end position="104"/>
    </location>
</feature>
<proteinExistence type="predicted"/>
<reference evidence="4" key="1">
    <citation type="submission" date="2017-02" db="UniProtKB">
        <authorList>
            <consortium name="WormBaseParasite"/>
        </authorList>
    </citation>
    <scope>IDENTIFICATION</scope>
</reference>
<keyword evidence="3" id="KW-1185">Reference proteome</keyword>